<dbReference type="SUPFAM" id="SSF64005">
    <property type="entry name" value="Undecaprenyl diphosphate synthase"/>
    <property type="match status" value="1"/>
</dbReference>
<dbReference type="HAMAP" id="MF_01139">
    <property type="entry name" value="ISPT"/>
    <property type="match status" value="1"/>
</dbReference>
<protein>
    <recommendedName>
        <fullName evidence="3">Alkyl transferase</fullName>
        <ecNumber evidence="3">2.5.1.-</ecNumber>
    </recommendedName>
</protein>
<dbReference type="InterPro" id="IPR036424">
    <property type="entry name" value="UPP_synth-like_sf"/>
</dbReference>
<comment type="similarity">
    <text evidence="3">Belongs to the UPP synthase family.</text>
</comment>
<dbReference type="InterPro" id="IPR018520">
    <property type="entry name" value="UPP_synth-like_CS"/>
</dbReference>
<dbReference type="FunFam" id="3.40.1180.10:FF:000001">
    <property type="entry name" value="(2E,6E)-farnesyl-diphosphate-specific ditrans,polycis-undecaprenyl-diphosphate synthase"/>
    <property type="match status" value="1"/>
</dbReference>
<organism evidence="4 5">
    <name type="scientific">Papaver atlanticum</name>
    <dbReference type="NCBI Taxonomy" id="357466"/>
    <lineage>
        <taxon>Eukaryota</taxon>
        <taxon>Viridiplantae</taxon>
        <taxon>Streptophyta</taxon>
        <taxon>Embryophyta</taxon>
        <taxon>Tracheophyta</taxon>
        <taxon>Spermatophyta</taxon>
        <taxon>Magnoliopsida</taxon>
        <taxon>Ranunculales</taxon>
        <taxon>Papaveraceae</taxon>
        <taxon>Papaveroideae</taxon>
        <taxon>Papaver</taxon>
    </lineage>
</organism>
<dbReference type="Pfam" id="PF01255">
    <property type="entry name" value="Prenyltransf"/>
    <property type="match status" value="1"/>
</dbReference>
<evidence type="ECO:0000256" key="3">
    <source>
        <dbReference type="RuleBase" id="RU363018"/>
    </source>
</evidence>
<gene>
    <name evidence="4" type="ORF">MKW98_018973</name>
</gene>
<dbReference type="PANTHER" id="PTHR10291">
    <property type="entry name" value="DEHYDRODOLICHYL DIPHOSPHATE SYNTHASE FAMILY MEMBER"/>
    <property type="match status" value="1"/>
</dbReference>
<comment type="cofactor">
    <cofactor evidence="1">
        <name>Mg(2+)</name>
        <dbReference type="ChEBI" id="CHEBI:18420"/>
    </cofactor>
</comment>
<dbReference type="AlphaFoldDB" id="A0AAD4XYU7"/>
<evidence type="ECO:0000313" key="4">
    <source>
        <dbReference type="EMBL" id="KAI3959383.1"/>
    </source>
</evidence>
<dbReference type="Gene3D" id="3.40.1180.10">
    <property type="entry name" value="Decaprenyl diphosphate synthase-like"/>
    <property type="match status" value="1"/>
</dbReference>
<dbReference type="PROSITE" id="PS01066">
    <property type="entry name" value="UPP_SYNTHASE"/>
    <property type="match status" value="1"/>
</dbReference>
<keyword evidence="5" id="KW-1185">Reference proteome</keyword>
<evidence type="ECO:0000313" key="5">
    <source>
        <dbReference type="Proteomes" id="UP001202328"/>
    </source>
</evidence>
<dbReference type="GO" id="GO:0009668">
    <property type="term" value="P:plastid membrane organization"/>
    <property type="evidence" value="ECO:0007669"/>
    <property type="project" value="TreeGrafter"/>
</dbReference>
<dbReference type="GO" id="GO:0045547">
    <property type="term" value="F:ditrans,polycis-polyprenyl diphosphate synthase [(2E,6E)-farnesyl diphosphate specific] activity"/>
    <property type="evidence" value="ECO:0007669"/>
    <property type="project" value="TreeGrafter"/>
</dbReference>
<accession>A0AAD4XYU7</accession>
<dbReference type="GO" id="GO:0009409">
    <property type="term" value="P:response to cold"/>
    <property type="evidence" value="ECO:0007669"/>
    <property type="project" value="TreeGrafter"/>
</dbReference>
<keyword evidence="2 3" id="KW-0808">Transferase</keyword>
<dbReference type="NCBIfam" id="TIGR00055">
    <property type="entry name" value="uppS"/>
    <property type="match status" value="1"/>
</dbReference>
<dbReference type="EC" id="2.5.1.-" evidence="3"/>
<dbReference type="GO" id="GO:0016094">
    <property type="term" value="P:polyprenol biosynthetic process"/>
    <property type="evidence" value="ECO:0007669"/>
    <property type="project" value="TreeGrafter"/>
</dbReference>
<comment type="caution">
    <text evidence="4">The sequence shown here is derived from an EMBL/GenBank/DDBJ whole genome shotgun (WGS) entry which is preliminary data.</text>
</comment>
<dbReference type="GO" id="GO:0009570">
    <property type="term" value="C:chloroplast stroma"/>
    <property type="evidence" value="ECO:0007669"/>
    <property type="project" value="TreeGrafter"/>
</dbReference>
<proteinExistence type="inferred from homology"/>
<name>A0AAD4XYU7_9MAGN</name>
<reference evidence="4" key="1">
    <citation type="submission" date="2022-04" db="EMBL/GenBank/DDBJ databases">
        <title>A functionally conserved STORR gene fusion in Papaver species that diverged 16.8 million years ago.</title>
        <authorList>
            <person name="Catania T."/>
        </authorList>
    </citation>
    <scope>NUCLEOTIDE SEQUENCE</scope>
    <source>
        <strain evidence="4">S-188037</strain>
    </source>
</reference>
<evidence type="ECO:0000256" key="1">
    <source>
        <dbReference type="ARBA" id="ARBA00001946"/>
    </source>
</evidence>
<sequence>MDIKVVNVEEQLATEMGKFVVSDARVWAEEELPAGLLRESIPKHVAFIMDGNRRWANKKDMEPMLGHNASSHCLQLLAELCCKWGIKVMTVFAFSTGNWLRPQVEVDFLMNMFEIVLLRDLEAFIRNEVRVSVIGDTTKLPIGLQAAIAKATEATKNFKKLHVIVAINYGGREEIIQACQSICRKVNNNLIDPEDINEKLFNQELETKCTEFPYPDLLIRTSGEQRISNFLMWQLAYTELYFEECLWPDFGEKEFVKALRSFQGRQRRYGGQGVYESHNQSN</sequence>
<dbReference type="Proteomes" id="UP001202328">
    <property type="component" value="Unassembled WGS sequence"/>
</dbReference>
<dbReference type="CDD" id="cd00475">
    <property type="entry name" value="Cis_IPPS"/>
    <property type="match status" value="1"/>
</dbReference>
<dbReference type="PANTHER" id="PTHR10291:SF0">
    <property type="entry name" value="DEHYDRODOLICHYL DIPHOSPHATE SYNTHASE 2"/>
    <property type="match status" value="1"/>
</dbReference>
<dbReference type="EMBL" id="JAJJMB010001069">
    <property type="protein sequence ID" value="KAI3959383.1"/>
    <property type="molecule type" value="Genomic_DNA"/>
</dbReference>
<dbReference type="InterPro" id="IPR001441">
    <property type="entry name" value="UPP_synth-like"/>
</dbReference>
<evidence type="ECO:0000256" key="2">
    <source>
        <dbReference type="ARBA" id="ARBA00022679"/>
    </source>
</evidence>